<feature type="compositionally biased region" description="Polar residues" evidence="1">
    <location>
        <begin position="332"/>
        <end position="344"/>
    </location>
</feature>
<feature type="compositionally biased region" description="Polar residues" evidence="1">
    <location>
        <begin position="293"/>
        <end position="303"/>
    </location>
</feature>
<keyword evidence="4" id="KW-1185">Reference proteome</keyword>
<sequence>MPGSNGEGSIGKADRKKSANWSDQDTDTLVNVLMRYKDTGRTTDYGFKLEVWQEAAGLLQNSTFVGGPKTAEACKSRWQRIQRDYRAAKEMETMPGVKWDRSTHRLRALPEAWDNAVRQLEPYKYARIHLPCYDALAILCAGDNPRVRARTRTRPSQASSDSGSMLSLSISSTTGQASANAMGGPMNGGHDGANGQMNMTNGGLHSQSQRHLSLAEEVSNGVNLVGTTGHGTLAQHTMTTGHGQMGTAAGLMGWEGAEEDGEGEFEASFTMTDTDQQQQYLVAPKRLSYDPSLMSTSTPNTHPQSHSLNQSQTQTSSISLQSRHSPTKRSRTSLPIHSSRSNIAPQPPPGPDSLNQSTHRTQSQHLSTPYFPLSQSHSPDFSASSTLMESMMPHHSPTSTTLSSAHMSSQNHSTLQPPPAFASPVRPPPLKEEVRAAGLSEAQRRTQAILELQAGEKDLTDEEMVDIVSEFSGDIALADCYLALKRSGLRTMFVKKLLGKRKR</sequence>
<feature type="compositionally biased region" description="Polar residues" evidence="1">
    <location>
        <begin position="353"/>
        <end position="388"/>
    </location>
</feature>
<dbReference type="Pfam" id="PF12776">
    <property type="entry name" value="Myb_DNA-bind_3"/>
    <property type="match status" value="1"/>
</dbReference>
<gene>
    <name evidence="3" type="ORF">M231_01839</name>
</gene>
<accession>A0A4Q1BS65</accession>
<evidence type="ECO:0000259" key="2">
    <source>
        <dbReference type="PROSITE" id="PS50090"/>
    </source>
</evidence>
<feature type="compositionally biased region" description="Low complexity" evidence="1">
    <location>
        <begin position="156"/>
        <end position="172"/>
    </location>
</feature>
<dbReference type="VEuPathDB" id="FungiDB:TREMEDRAFT_72684"/>
<feature type="compositionally biased region" description="Low complexity" evidence="1">
    <location>
        <begin position="393"/>
        <end position="404"/>
    </location>
</feature>
<dbReference type="AlphaFoldDB" id="A0A4Q1BS65"/>
<evidence type="ECO:0000256" key="1">
    <source>
        <dbReference type="SAM" id="MobiDB-lite"/>
    </source>
</evidence>
<feature type="region of interest" description="Disordered" evidence="1">
    <location>
        <begin position="1"/>
        <end position="21"/>
    </location>
</feature>
<feature type="domain" description="Myb-like" evidence="2">
    <location>
        <begin position="13"/>
        <end position="82"/>
    </location>
</feature>
<reference evidence="3 4" key="1">
    <citation type="submission" date="2016-06" db="EMBL/GenBank/DDBJ databases">
        <title>Evolution of pathogenesis and genome organization in the Tremellales.</title>
        <authorList>
            <person name="Cuomo C."/>
            <person name="Litvintseva A."/>
            <person name="Heitman J."/>
            <person name="Chen Y."/>
            <person name="Sun S."/>
            <person name="Springer D."/>
            <person name="Dromer F."/>
            <person name="Young S."/>
            <person name="Zeng Q."/>
            <person name="Chapman S."/>
            <person name="Gujja S."/>
            <person name="Saif S."/>
            <person name="Birren B."/>
        </authorList>
    </citation>
    <scope>NUCLEOTIDE SEQUENCE [LARGE SCALE GENOMIC DNA]</scope>
    <source>
        <strain evidence="3 4">ATCC 28783</strain>
    </source>
</reference>
<dbReference type="Proteomes" id="UP000289152">
    <property type="component" value="Unassembled WGS sequence"/>
</dbReference>
<feature type="region of interest" description="Disordered" evidence="1">
    <location>
        <begin position="150"/>
        <end position="210"/>
    </location>
</feature>
<feature type="region of interest" description="Disordered" evidence="1">
    <location>
        <begin position="290"/>
        <end position="419"/>
    </location>
</feature>
<protein>
    <recommendedName>
        <fullName evidence="2">Myb-like domain-containing protein</fullName>
    </recommendedName>
</protein>
<organism evidence="3 4">
    <name type="scientific">Tremella mesenterica</name>
    <name type="common">Jelly fungus</name>
    <dbReference type="NCBI Taxonomy" id="5217"/>
    <lineage>
        <taxon>Eukaryota</taxon>
        <taxon>Fungi</taxon>
        <taxon>Dikarya</taxon>
        <taxon>Basidiomycota</taxon>
        <taxon>Agaricomycotina</taxon>
        <taxon>Tremellomycetes</taxon>
        <taxon>Tremellales</taxon>
        <taxon>Tremellaceae</taxon>
        <taxon>Tremella</taxon>
    </lineage>
</organism>
<evidence type="ECO:0000313" key="4">
    <source>
        <dbReference type="Proteomes" id="UP000289152"/>
    </source>
</evidence>
<dbReference type="EMBL" id="SDIL01000014">
    <property type="protein sequence ID" value="RXK40780.1"/>
    <property type="molecule type" value="Genomic_DNA"/>
</dbReference>
<dbReference type="PANTHER" id="PTHR46929">
    <property type="entry name" value="EXPRESSED PROTEIN"/>
    <property type="match status" value="1"/>
</dbReference>
<dbReference type="PROSITE" id="PS50090">
    <property type="entry name" value="MYB_LIKE"/>
    <property type="match status" value="1"/>
</dbReference>
<feature type="compositionally biased region" description="Polar residues" evidence="1">
    <location>
        <begin position="405"/>
        <end position="415"/>
    </location>
</feature>
<dbReference type="OrthoDB" id="2930561at2759"/>
<evidence type="ECO:0000313" key="3">
    <source>
        <dbReference type="EMBL" id="RXK40780.1"/>
    </source>
</evidence>
<dbReference type="InParanoid" id="A0A4Q1BS65"/>
<feature type="compositionally biased region" description="Low complexity" evidence="1">
    <location>
        <begin position="304"/>
        <end position="322"/>
    </location>
</feature>
<dbReference type="InterPro" id="IPR001005">
    <property type="entry name" value="SANT/Myb"/>
</dbReference>
<dbReference type="InterPro" id="IPR024752">
    <property type="entry name" value="Myb/SANT-like_dom"/>
</dbReference>
<comment type="caution">
    <text evidence="3">The sequence shown here is derived from an EMBL/GenBank/DDBJ whole genome shotgun (WGS) entry which is preliminary data.</text>
</comment>
<feature type="compositionally biased region" description="Polar residues" evidence="1">
    <location>
        <begin position="195"/>
        <end position="210"/>
    </location>
</feature>
<dbReference type="OMA" id="WDENTSM"/>
<proteinExistence type="predicted"/>
<dbReference type="PANTHER" id="PTHR46929:SF3">
    <property type="entry name" value="MYB_SANT-LIKE DOMAIN-CONTAINING PROTEIN"/>
    <property type="match status" value="1"/>
</dbReference>
<name>A0A4Q1BS65_TREME</name>